<evidence type="ECO:0000313" key="1">
    <source>
        <dbReference type="EMBL" id="GKV00099.1"/>
    </source>
</evidence>
<dbReference type="AlphaFoldDB" id="A0AAV5IPF9"/>
<dbReference type="EMBL" id="BPVZ01000015">
    <property type="protein sequence ID" value="GKV00099.1"/>
    <property type="molecule type" value="Genomic_DNA"/>
</dbReference>
<gene>
    <name evidence="1" type="ORF">SLEP1_g12847</name>
</gene>
<evidence type="ECO:0000313" key="2">
    <source>
        <dbReference type="Proteomes" id="UP001054252"/>
    </source>
</evidence>
<reference evidence="1 2" key="1">
    <citation type="journal article" date="2021" name="Commun. Biol.">
        <title>The genome of Shorea leprosula (Dipterocarpaceae) highlights the ecological relevance of drought in aseasonal tropical rainforests.</title>
        <authorList>
            <person name="Ng K.K.S."/>
            <person name="Kobayashi M.J."/>
            <person name="Fawcett J.A."/>
            <person name="Hatakeyama M."/>
            <person name="Paape T."/>
            <person name="Ng C.H."/>
            <person name="Ang C.C."/>
            <person name="Tnah L.H."/>
            <person name="Lee C.T."/>
            <person name="Nishiyama T."/>
            <person name="Sese J."/>
            <person name="O'Brien M.J."/>
            <person name="Copetti D."/>
            <person name="Mohd Noor M.I."/>
            <person name="Ong R.C."/>
            <person name="Putra M."/>
            <person name="Sireger I.Z."/>
            <person name="Indrioko S."/>
            <person name="Kosugi Y."/>
            <person name="Izuno A."/>
            <person name="Isagi Y."/>
            <person name="Lee S.L."/>
            <person name="Shimizu K.K."/>
        </authorList>
    </citation>
    <scope>NUCLEOTIDE SEQUENCE [LARGE SCALE GENOMIC DNA]</scope>
    <source>
        <strain evidence="1">214</strain>
    </source>
</reference>
<sequence length="190" mass="19935">MVDPCSKYGSTVDGGNASRPGFPAYLPSQGPLLASHFGPSSADMQGASSGVLNEDIRTLPTVNSVTIILVILVTNFHFVRGYSPFEHKWQPGGYGLGSIPSSGGHPEPSLAGVSAAASIRSYSPLEDTNLVGRRKDASAGINPVLPDITNERSSSVKNVDGPLAAGGQSNTLFVDGLPTDWTRREVGKWR</sequence>
<accession>A0AAV5IPF9</accession>
<comment type="caution">
    <text evidence="1">The sequence shown here is derived from an EMBL/GenBank/DDBJ whole genome shotgun (WGS) entry which is preliminary data.</text>
</comment>
<organism evidence="1 2">
    <name type="scientific">Rubroshorea leprosula</name>
    <dbReference type="NCBI Taxonomy" id="152421"/>
    <lineage>
        <taxon>Eukaryota</taxon>
        <taxon>Viridiplantae</taxon>
        <taxon>Streptophyta</taxon>
        <taxon>Embryophyta</taxon>
        <taxon>Tracheophyta</taxon>
        <taxon>Spermatophyta</taxon>
        <taxon>Magnoliopsida</taxon>
        <taxon>eudicotyledons</taxon>
        <taxon>Gunneridae</taxon>
        <taxon>Pentapetalae</taxon>
        <taxon>rosids</taxon>
        <taxon>malvids</taxon>
        <taxon>Malvales</taxon>
        <taxon>Dipterocarpaceae</taxon>
        <taxon>Rubroshorea</taxon>
    </lineage>
</organism>
<proteinExistence type="predicted"/>
<name>A0AAV5IPF9_9ROSI</name>
<dbReference type="Proteomes" id="UP001054252">
    <property type="component" value="Unassembled WGS sequence"/>
</dbReference>
<protein>
    <submittedName>
        <fullName evidence="1">Uncharacterized protein</fullName>
    </submittedName>
</protein>
<keyword evidence="2" id="KW-1185">Reference proteome</keyword>